<proteinExistence type="predicted"/>
<reference evidence="3" key="1">
    <citation type="journal article" date="2015" name="PLoS Genet.">
        <title>The dynamic genome and transcriptome of the human fungal pathogen Blastomyces and close relative Emmonsia.</title>
        <authorList>
            <person name="Munoz J.F."/>
            <person name="Gauthier G.M."/>
            <person name="Desjardins C.A."/>
            <person name="Gallo J.E."/>
            <person name="Holder J."/>
            <person name="Sullivan T.D."/>
            <person name="Marty A.J."/>
            <person name="Carmen J.C."/>
            <person name="Chen Z."/>
            <person name="Ding L."/>
            <person name="Gujja S."/>
            <person name="Magrini V."/>
            <person name="Misas E."/>
            <person name="Mitreva M."/>
            <person name="Priest M."/>
            <person name="Saif S."/>
            <person name="Whiston E.A."/>
            <person name="Young S."/>
            <person name="Zeng Q."/>
            <person name="Goldman W.E."/>
            <person name="Mardis E.R."/>
            <person name="Taylor J.W."/>
            <person name="McEwen J.G."/>
            <person name="Clay O.K."/>
            <person name="Klein B.S."/>
            <person name="Cuomo C.A."/>
        </authorList>
    </citation>
    <scope>NUCLEOTIDE SEQUENCE [LARGE SCALE GENOMIC DNA]</scope>
    <source>
        <strain evidence="3">UAMH 3008</strain>
    </source>
</reference>
<evidence type="ECO:0000256" key="1">
    <source>
        <dbReference type="SAM" id="Phobius"/>
    </source>
</evidence>
<evidence type="ECO:0000313" key="2">
    <source>
        <dbReference type="EMBL" id="KKZ62651.1"/>
    </source>
</evidence>
<dbReference type="EMBL" id="LCZI01001058">
    <property type="protein sequence ID" value="KKZ62651.1"/>
    <property type="molecule type" value="Genomic_DNA"/>
</dbReference>
<dbReference type="PROSITE" id="PS51257">
    <property type="entry name" value="PROKAR_LIPOPROTEIN"/>
    <property type="match status" value="1"/>
</dbReference>
<name>A0A0G2J8Q7_9EURO</name>
<dbReference type="Proteomes" id="UP000034164">
    <property type="component" value="Unassembled WGS sequence"/>
</dbReference>
<keyword evidence="1" id="KW-1133">Transmembrane helix</keyword>
<organism evidence="2 3">
    <name type="scientific">[Emmonsia] crescens</name>
    <dbReference type="NCBI Taxonomy" id="73230"/>
    <lineage>
        <taxon>Eukaryota</taxon>
        <taxon>Fungi</taxon>
        <taxon>Dikarya</taxon>
        <taxon>Ascomycota</taxon>
        <taxon>Pezizomycotina</taxon>
        <taxon>Eurotiomycetes</taxon>
        <taxon>Eurotiomycetidae</taxon>
        <taxon>Onygenales</taxon>
        <taxon>Ajellomycetaceae</taxon>
        <taxon>Emergomyces</taxon>
    </lineage>
</organism>
<feature type="transmembrane region" description="Helical" evidence="1">
    <location>
        <begin position="12"/>
        <end position="37"/>
    </location>
</feature>
<gene>
    <name evidence="2" type="ORF">EMCG_00334</name>
</gene>
<keyword evidence="1" id="KW-0812">Transmembrane</keyword>
<dbReference type="VEuPathDB" id="FungiDB:EMCG_00334"/>
<dbReference type="AlphaFoldDB" id="A0A0G2J8Q7"/>
<protein>
    <submittedName>
        <fullName evidence="2">Uncharacterized protein</fullName>
    </submittedName>
</protein>
<keyword evidence="1" id="KW-0472">Membrane</keyword>
<accession>A0A0G2J8Q7</accession>
<sequence>MGARCKVILMGILALMLHLLPLAGWAAACIWMLILLATRRRMGKSILVGCHQVRVRGRGRWMGVAVCRQWLLLRRRDRRAMRMLLGVRP</sequence>
<evidence type="ECO:0000313" key="3">
    <source>
        <dbReference type="Proteomes" id="UP000034164"/>
    </source>
</evidence>
<comment type="caution">
    <text evidence="2">The sequence shown here is derived from an EMBL/GenBank/DDBJ whole genome shotgun (WGS) entry which is preliminary data.</text>
</comment>